<feature type="compositionally biased region" description="Gly residues" evidence="1">
    <location>
        <begin position="653"/>
        <end position="663"/>
    </location>
</feature>
<keyword evidence="2" id="KW-0732">Signal</keyword>
<evidence type="ECO:0000313" key="4">
    <source>
        <dbReference type="Proteomes" id="UP001345827"/>
    </source>
</evidence>
<proteinExistence type="predicted"/>
<accession>A0AAV9QJV1</accession>
<name>A0AAV9QJV1_9PEZI</name>
<organism evidence="3 4">
    <name type="scientific">Vermiconidia calcicola</name>
    <dbReference type="NCBI Taxonomy" id="1690605"/>
    <lineage>
        <taxon>Eukaryota</taxon>
        <taxon>Fungi</taxon>
        <taxon>Dikarya</taxon>
        <taxon>Ascomycota</taxon>
        <taxon>Pezizomycotina</taxon>
        <taxon>Dothideomycetes</taxon>
        <taxon>Dothideomycetidae</taxon>
        <taxon>Mycosphaerellales</taxon>
        <taxon>Extremaceae</taxon>
        <taxon>Vermiconidia</taxon>
    </lineage>
</organism>
<feature type="compositionally biased region" description="Basic residues" evidence="1">
    <location>
        <begin position="664"/>
        <end position="683"/>
    </location>
</feature>
<dbReference type="Proteomes" id="UP001345827">
    <property type="component" value="Unassembled WGS sequence"/>
</dbReference>
<gene>
    <name evidence="3" type="ORF">LTR25_000186</name>
</gene>
<evidence type="ECO:0000256" key="2">
    <source>
        <dbReference type="SAM" id="SignalP"/>
    </source>
</evidence>
<dbReference type="AlphaFoldDB" id="A0AAV9QJV1"/>
<evidence type="ECO:0000313" key="3">
    <source>
        <dbReference type="EMBL" id="KAK5545179.1"/>
    </source>
</evidence>
<feature type="compositionally biased region" description="Basic and acidic residues" evidence="1">
    <location>
        <begin position="626"/>
        <end position="648"/>
    </location>
</feature>
<feature type="region of interest" description="Disordered" evidence="1">
    <location>
        <begin position="252"/>
        <end position="273"/>
    </location>
</feature>
<dbReference type="EMBL" id="JAXLQG010000001">
    <property type="protein sequence ID" value="KAK5545179.1"/>
    <property type="molecule type" value="Genomic_DNA"/>
</dbReference>
<comment type="caution">
    <text evidence="3">The sequence shown here is derived from an EMBL/GenBank/DDBJ whole genome shotgun (WGS) entry which is preliminary data.</text>
</comment>
<protein>
    <submittedName>
        <fullName evidence="3">Uncharacterized protein</fullName>
    </submittedName>
</protein>
<reference evidence="3 4" key="1">
    <citation type="submission" date="2023-06" db="EMBL/GenBank/DDBJ databases">
        <title>Black Yeasts Isolated from many extreme environments.</title>
        <authorList>
            <person name="Coleine C."/>
            <person name="Stajich J.E."/>
            <person name="Selbmann L."/>
        </authorList>
    </citation>
    <scope>NUCLEOTIDE SEQUENCE [LARGE SCALE GENOMIC DNA]</scope>
    <source>
        <strain evidence="3 4">CCFEE 5887</strain>
    </source>
</reference>
<keyword evidence="4" id="KW-1185">Reference proteome</keyword>
<feature type="region of interest" description="Disordered" evidence="1">
    <location>
        <begin position="218"/>
        <end position="237"/>
    </location>
</feature>
<evidence type="ECO:0000256" key="1">
    <source>
        <dbReference type="SAM" id="MobiDB-lite"/>
    </source>
</evidence>
<feature type="region of interest" description="Disordered" evidence="1">
    <location>
        <begin position="622"/>
        <end position="683"/>
    </location>
</feature>
<feature type="signal peptide" evidence="2">
    <location>
        <begin position="1"/>
        <end position="20"/>
    </location>
</feature>
<sequence>MAQFLSFTLVIASLFHVVCGYVDFGDATLPFEPLLIPTPRPNQLPHDYDLRYEILPSMITAVAPSITLAPNGTRETIYSLHYHHYFTKTRQGRGLFKRGVFANDPPISTCTPCGGAATSTSTSTTRTSTASCTTHTYDGVFRSPDPAATTSYCYNSDYSGVFEPTSTPANTLPCCFTIPASCLANGTSSTSYTASSGVFRATSTASILNNTTSTRATSSSRFSLTTPTSTSGSTWSSSALSSFSGGPVLNSGSLSTRSPSSLMTPTTSGGSSSVRSSISSLQYVSSPSSGSVVSTSSTSYSYSIIVISSTTITLTRPGSTGSTTGGAGTTLTIITATPTVTTTSSSSLGSYINTVVSNTIDGCGTASGSGIAGSVSSVVGCGYIIATTGTFIGSAVITGCGYGSDSGTLTGTGTIWPAAGYGMMSIVSSGIVSGSGSFRGCGTLTGSGVFTATAGYTTTILAPATTTSFAGGRATKTVSVFVSYCATDLPGNAGGGGSEGDVINNIFGNNNTLISPVLAGANGTDNGADGGGGGGGGGGEINANQTMSVHGSPDNALCNTCPNSVGICCPPTVECEDDDDGGKCPVAALEMSGNTINGYLIAQVMNSTAPVEGKRRVRGRARVRVKTREEKELEKERDSRGLREEVQRRAAGHGHGYGNGGGGQKKKNKGGTKGTRRVHRKQF</sequence>
<feature type="chain" id="PRO_5043597537" evidence="2">
    <location>
        <begin position="21"/>
        <end position="683"/>
    </location>
</feature>